<name>A0ABT7Y3M4_9VIBR</name>
<evidence type="ECO:0000313" key="2">
    <source>
        <dbReference type="Proteomes" id="UP001169719"/>
    </source>
</evidence>
<proteinExistence type="predicted"/>
<reference evidence="1" key="1">
    <citation type="submission" date="2024-05" db="EMBL/GenBank/DDBJ databases">
        <title>Genome Sequences of Four Agar- Degrading Marine Bacteria.</title>
        <authorList>
            <person name="Phillips E.K."/>
            <person name="Shaffer J.C."/>
            <person name="Henson M.W."/>
            <person name="Temperton B."/>
            <person name="Thrash C.J."/>
            <person name="Martin M.O."/>
        </authorList>
    </citation>
    <scope>NUCLEOTIDE SEQUENCE</scope>
    <source>
        <strain evidence="1">EKP203</strain>
    </source>
</reference>
<protein>
    <submittedName>
        <fullName evidence="1">Uncharacterized protein</fullName>
    </submittedName>
</protein>
<gene>
    <name evidence="1" type="ORF">QWJ08_14615</name>
</gene>
<dbReference type="Proteomes" id="UP001169719">
    <property type="component" value="Unassembled WGS sequence"/>
</dbReference>
<dbReference type="RefSeq" id="WP_264876254.1">
    <property type="nucleotide sequence ID" value="NZ_BLAT01000002.1"/>
</dbReference>
<organism evidence="1 2">
    <name type="scientific">Vibrio agarivorans</name>
    <dbReference type="NCBI Taxonomy" id="153622"/>
    <lineage>
        <taxon>Bacteria</taxon>
        <taxon>Pseudomonadati</taxon>
        <taxon>Pseudomonadota</taxon>
        <taxon>Gammaproteobacteria</taxon>
        <taxon>Vibrionales</taxon>
        <taxon>Vibrionaceae</taxon>
        <taxon>Vibrio</taxon>
    </lineage>
</organism>
<accession>A0ABT7Y3M4</accession>
<comment type="caution">
    <text evidence="1">The sequence shown here is derived from an EMBL/GenBank/DDBJ whole genome shotgun (WGS) entry which is preliminary data.</text>
</comment>
<sequence>MMGHNELGSAYLGQLMAKQMMEEAMTGKVKAKKPSFLKRMIKKVAK</sequence>
<dbReference type="EMBL" id="JAUEOZ010000002">
    <property type="protein sequence ID" value="MDN2482570.1"/>
    <property type="molecule type" value="Genomic_DNA"/>
</dbReference>
<keyword evidence="2" id="KW-1185">Reference proteome</keyword>
<evidence type="ECO:0000313" key="1">
    <source>
        <dbReference type="EMBL" id="MDN2482570.1"/>
    </source>
</evidence>